<dbReference type="InterPro" id="IPR032710">
    <property type="entry name" value="NTF2-like_dom_sf"/>
</dbReference>
<sequence>MTIFPYFHAVFSQPPRIAGPCTKASQRSASPSVFVACTLALAFTGAAAQALVQGADLAAQLRLDTENPTLLLKQGVALAQEGQVQAAIVIFQALKQRFPQQPAPYANLAALYAQTGQLEEARQMLLLADRWQNDRFPTQLGLASLNLELALQAYDTALALRPQDDTVLRKRNALSRLLSPQAGAGTGATAPSAPKEQTPTTLSVGPDAALPTSGTPSGAARDRLVLSDAAPFSASPKGQLSKEDAAAPASPQSIDVRNALVQWAQAWSQKSFPGYAAQYSETFRPSRDMDVVQWTARKKALMAQAKYIQVDVQVDSIRIDQGVATVRLQQRYQSDQYSDTSNKEIQLRQEKGQWKITREIELR</sequence>
<evidence type="ECO:0000259" key="2">
    <source>
        <dbReference type="Pfam" id="PF24125"/>
    </source>
</evidence>
<dbReference type="AlphaFoldDB" id="A0A515EL62"/>
<reference evidence="4" key="2">
    <citation type="journal article" date="2020" name="Int. J. Syst. Evol. Microbiol.">
        <title>Genomic insights into a novel species Rhodoferax aquaticus sp. nov., isolated from freshwater.</title>
        <authorList>
            <person name="Li T."/>
            <person name="Zhuo Y."/>
            <person name="Jin C.Z."/>
            <person name="Wu X."/>
            <person name="Ko S.R."/>
            <person name="Jin F.J."/>
            <person name="Ahn C.Y."/>
            <person name="Oh H.M."/>
            <person name="Lee H.G."/>
            <person name="Jin L."/>
        </authorList>
    </citation>
    <scope>NUCLEOTIDE SEQUENCE [LARGE SCALE GENOMIC DNA]</scope>
    <source>
        <strain evidence="4">Gr-4</strain>
    </source>
</reference>
<feature type="compositionally biased region" description="Low complexity" evidence="1">
    <location>
        <begin position="179"/>
        <end position="194"/>
    </location>
</feature>
<evidence type="ECO:0000256" key="1">
    <source>
        <dbReference type="SAM" id="MobiDB-lite"/>
    </source>
</evidence>
<feature type="region of interest" description="Disordered" evidence="1">
    <location>
        <begin position="179"/>
        <end position="219"/>
    </location>
</feature>
<dbReference type="SUPFAM" id="SSF54427">
    <property type="entry name" value="NTF2-like"/>
    <property type="match status" value="1"/>
</dbReference>
<dbReference type="RefSeq" id="WP_142809238.1">
    <property type="nucleotide sequence ID" value="NZ_CP036282.1"/>
</dbReference>
<dbReference type="Pfam" id="PF14559">
    <property type="entry name" value="TPR_19"/>
    <property type="match status" value="1"/>
</dbReference>
<keyword evidence="4" id="KW-1185">Reference proteome</keyword>
<reference evidence="4" key="1">
    <citation type="submission" date="2019-02" db="EMBL/GenBank/DDBJ databases">
        <title>Complete genome sequence of Rhodoferax sp. Gr-4.</title>
        <authorList>
            <person name="Jin L."/>
        </authorList>
    </citation>
    <scope>NUCLEOTIDE SEQUENCE [LARGE SCALE GENOMIC DNA]</scope>
    <source>
        <strain evidence="4">Gr-4</strain>
    </source>
</reference>
<evidence type="ECO:0000313" key="4">
    <source>
        <dbReference type="Proteomes" id="UP000317365"/>
    </source>
</evidence>
<dbReference type="Gene3D" id="3.10.450.50">
    <property type="match status" value="1"/>
</dbReference>
<dbReference type="InterPro" id="IPR011990">
    <property type="entry name" value="TPR-like_helical_dom_sf"/>
</dbReference>
<dbReference type="Pfam" id="PF24125">
    <property type="entry name" value="Cds6_C"/>
    <property type="match status" value="1"/>
</dbReference>
<evidence type="ECO:0000313" key="3">
    <source>
        <dbReference type="EMBL" id="QDL53397.1"/>
    </source>
</evidence>
<feature type="domain" description="Cds6 C-terminal" evidence="2">
    <location>
        <begin position="256"/>
        <end position="359"/>
    </location>
</feature>
<organism evidence="3 4">
    <name type="scientific">Rhodoferax aquaticus</name>
    <dbReference type="NCBI Taxonomy" id="2527691"/>
    <lineage>
        <taxon>Bacteria</taxon>
        <taxon>Pseudomonadati</taxon>
        <taxon>Pseudomonadota</taxon>
        <taxon>Betaproteobacteria</taxon>
        <taxon>Burkholderiales</taxon>
        <taxon>Comamonadaceae</taxon>
        <taxon>Rhodoferax</taxon>
    </lineage>
</organism>
<proteinExistence type="predicted"/>
<protein>
    <submittedName>
        <fullName evidence="3">Tetratricopeptide repeat protein</fullName>
    </submittedName>
</protein>
<feature type="region of interest" description="Disordered" evidence="1">
    <location>
        <begin position="232"/>
        <end position="251"/>
    </location>
</feature>
<dbReference type="Proteomes" id="UP000317365">
    <property type="component" value="Chromosome"/>
</dbReference>
<dbReference type="EMBL" id="CP036282">
    <property type="protein sequence ID" value="QDL53397.1"/>
    <property type="molecule type" value="Genomic_DNA"/>
</dbReference>
<accession>A0A515EL62</accession>
<dbReference type="SUPFAM" id="SSF48452">
    <property type="entry name" value="TPR-like"/>
    <property type="match status" value="1"/>
</dbReference>
<dbReference type="Gene3D" id="1.25.40.10">
    <property type="entry name" value="Tetratricopeptide repeat domain"/>
    <property type="match status" value="1"/>
</dbReference>
<dbReference type="InterPro" id="IPR056203">
    <property type="entry name" value="Cds6_C"/>
</dbReference>
<gene>
    <name evidence="3" type="ORF">EXZ61_03950</name>
</gene>
<dbReference type="KEGG" id="rhg:EXZ61_03950"/>
<name>A0A515EL62_9BURK</name>